<evidence type="ECO:0000313" key="2">
    <source>
        <dbReference type="Proteomes" id="UP001493487"/>
    </source>
</evidence>
<evidence type="ECO:0000313" key="1">
    <source>
        <dbReference type="EMBL" id="MEQ4484656.1"/>
    </source>
</evidence>
<keyword evidence="2" id="KW-1185">Reference proteome</keyword>
<sequence length="366" mass="41554">MKKRVAAIITEYWDICHADVIISKMLEGFRIDGRAYTSTLEIVSFYVDQFPDNDMSRGMAAKHGIPIYGTIRDALLCGQPAFDLDGIILIGEHGDYPDNEIGQTLYPRRRFFEQCLEVMLEAGRVVPVFTDKGFAVVHEDIEWMYEQIKRHNIPFMSSSVVPYSPQRPAEKPFPNGAPLHKMFGFSYGPVERYIYHTLEMMQSIAEERAYGESGIRSVKAYKDDEAIGRLLSDDWNGLYRALGGFINLRDLDAFPSEVKDPVFLEVEYVDGLRSGVFMGNPEVVTFAAAYQAYEEEAPICKEFVLQGQKPYIHFARLVLEIEKFIHTGRAPHAVERSLLTTGALDACMRSLHSGKAVDTEYLNIKY</sequence>
<gene>
    <name evidence="1" type="ORF">QJS35_19925</name>
</gene>
<proteinExistence type="predicted"/>
<accession>A0ABV1KX78</accession>
<dbReference type="RefSeq" id="WP_232187038.1">
    <property type="nucleotide sequence ID" value="NZ_JAIOAP010000011.1"/>
</dbReference>
<name>A0ABV1KX78_9BACL</name>
<dbReference type="EMBL" id="JASKHM010000012">
    <property type="protein sequence ID" value="MEQ4484656.1"/>
    <property type="molecule type" value="Genomic_DNA"/>
</dbReference>
<organism evidence="1 2">
    <name type="scientific">Cohnella silvisoli</name>
    <dbReference type="NCBI Taxonomy" id="2873699"/>
    <lineage>
        <taxon>Bacteria</taxon>
        <taxon>Bacillati</taxon>
        <taxon>Bacillota</taxon>
        <taxon>Bacilli</taxon>
        <taxon>Bacillales</taxon>
        <taxon>Paenibacillaceae</taxon>
        <taxon>Cohnella</taxon>
    </lineage>
</organism>
<dbReference type="Proteomes" id="UP001493487">
    <property type="component" value="Unassembled WGS sequence"/>
</dbReference>
<protein>
    <submittedName>
        <fullName evidence="1">Uncharacterized protein</fullName>
    </submittedName>
</protein>
<comment type="caution">
    <text evidence="1">The sequence shown here is derived from an EMBL/GenBank/DDBJ whole genome shotgun (WGS) entry which is preliminary data.</text>
</comment>
<reference evidence="1 2" key="1">
    <citation type="journal article" date="2023" name="Genome Announc.">
        <title>Pan-Genome Analyses of the Genus Cohnella and Proposal of the Novel Species Cohnella silvisoli sp. nov., Isolated from Forest Soil.</title>
        <authorList>
            <person name="Wang C."/>
            <person name="Mao L."/>
            <person name="Bao G."/>
            <person name="Zhu H."/>
        </authorList>
    </citation>
    <scope>NUCLEOTIDE SEQUENCE [LARGE SCALE GENOMIC DNA]</scope>
    <source>
        <strain evidence="1 2">NL03-T5-1</strain>
    </source>
</reference>